<dbReference type="AlphaFoldDB" id="A0ABD0U6U5"/>
<gene>
    <name evidence="2" type="ORF">M5K25_022880</name>
</gene>
<dbReference type="EMBL" id="JANQDX010000017">
    <property type="protein sequence ID" value="KAL0908389.1"/>
    <property type="molecule type" value="Genomic_DNA"/>
</dbReference>
<keyword evidence="3" id="KW-1185">Reference proteome</keyword>
<evidence type="ECO:0000256" key="1">
    <source>
        <dbReference type="SAM" id="MobiDB-lite"/>
    </source>
</evidence>
<sequence>MASKAMISFTVYGCDEIGWLGMTAGVLKHGLGRSLLGWVVCLYCEEADSLIWTVFSRLQIQGADFARADLSFLDSTSAIHSNHSPFTLDFSPIYKPCHSRKSINRAPISLEKGPKLEGIKREIGDRSCLLAPPRPPLEFCRTTAGPPPEGLTPDILPDHHQRPNVLPDHHLKARCSAGPPPEGPTFCRTTTKGPTFCRTTTRGLTFRQTSTKGPTFYRITTRRPDVLPDHHLRPDILPDHHQKPDVLPDNHLTPDVLPNHHQRPDILPDHH</sequence>
<evidence type="ECO:0000313" key="2">
    <source>
        <dbReference type="EMBL" id="KAL0908389.1"/>
    </source>
</evidence>
<reference evidence="2 3" key="1">
    <citation type="journal article" date="2024" name="Plant Biotechnol. J.">
        <title>Dendrobium thyrsiflorum genome and its molecular insights into genes involved in important horticultural traits.</title>
        <authorList>
            <person name="Chen B."/>
            <person name="Wang J.Y."/>
            <person name="Zheng P.J."/>
            <person name="Li K.L."/>
            <person name="Liang Y.M."/>
            <person name="Chen X.F."/>
            <person name="Zhang C."/>
            <person name="Zhao X."/>
            <person name="He X."/>
            <person name="Zhang G.Q."/>
            <person name="Liu Z.J."/>
            <person name="Xu Q."/>
        </authorList>
    </citation>
    <scope>NUCLEOTIDE SEQUENCE [LARGE SCALE GENOMIC DNA]</scope>
    <source>
        <strain evidence="2">GZMU011</strain>
    </source>
</reference>
<accession>A0ABD0U6U5</accession>
<feature type="compositionally biased region" description="Basic and acidic residues" evidence="1">
    <location>
        <begin position="226"/>
        <end position="248"/>
    </location>
</feature>
<protein>
    <submittedName>
        <fullName evidence="2">Uncharacterized protein</fullName>
    </submittedName>
</protein>
<dbReference type="Proteomes" id="UP001552299">
    <property type="component" value="Unassembled WGS sequence"/>
</dbReference>
<feature type="region of interest" description="Disordered" evidence="1">
    <location>
        <begin position="226"/>
        <end position="271"/>
    </location>
</feature>
<name>A0ABD0U6U5_DENTH</name>
<evidence type="ECO:0000313" key="3">
    <source>
        <dbReference type="Proteomes" id="UP001552299"/>
    </source>
</evidence>
<proteinExistence type="predicted"/>
<organism evidence="2 3">
    <name type="scientific">Dendrobium thyrsiflorum</name>
    <name type="common">Pinecone-like raceme dendrobium</name>
    <name type="synonym">Orchid</name>
    <dbReference type="NCBI Taxonomy" id="117978"/>
    <lineage>
        <taxon>Eukaryota</taxon>
        <taxon>Viridiplantae</taxon>
        <taxon>Streptophyta</taxon>
        <taxon>Embryophyta</taxon>
        <taxon>Tracheophyta</taxon>
        <taxon>Spermatophyta</taxon>
        <taxon>Magnoliopsida</taxon>
        <taxon>Liliopsida</taxon>
        <taxon>Asparagales</taxon>
        <taxon>Orchidaceae</taxon>
        <taxon>Epidendroideae</taxon>
        <taxon>Malaxideae</taxon>
        <taxon>Dendrobiinae</taxon>
        <taxon>Dendrobium</taxon>
    </lineage>
</organism>
<feature type="compositionally biased region" description="Basic and acidic residues" evidence="1">
    <location>
        <begin position="262"/>
        <end position="271"/>
    </location>
</feature>
<comment type="caution">
    <text evidence="2">The sequence shown here is derived from an EMBL/GenBank/DDBJ whole genome shotgun (WGS) entry which is preliminary data.</text>
</comment>